<organism evidence="9 10">
    <name type="scientific">Treponema primitia (strain ATCC BAA-887 / DSM 12427 / ZAS-2)</name>
    <dbReference type="NCBI Taxonomy" id="545694"/>
    <lineage>
        <taxon>Bacteria</taxon>
        <taxon>Pseudomonadati</taxon>
        <taxon>Spirochaetota</taxon>
        <taxon>Spirochaetia</taxon>
        <taxon>Spirochaetales</taxon>
        <taxon>Treponemataceae</taxon>
        <taxon>Treponema</taxon>
    </lineage>
</organism>
<comment type="subcellular location">
    <subcellularLocation>
        <location evidence="1">Cell inner membrane</location>
        <topology evidence="1">Peripheral membrane protein</topology>
    </subcellularLocation>
</comment>
<dbReference type="RefSeq" id="WP_015706649.1">
    <property type="nucleotide sequence ID" value="NC_015578.1"/>
</dbReference>
<dbReference type="Gene3D" id="3.40.50.300">
    <property type="entry name" value="P-loop containing nucleotide triphosphate hydrolases"/>
    <property type="match status" value="1"/>
</dbReference>
<evidence type="ECO:0000256" key="3">
    <source>
        <dbReference type="ARBA" id="ARBA00022448"/>
    </source>
</evidence>
<dbReference type="PANTHER" id="PTHR43297">
    <property type="entry name" value="OLIGOPEPTIDE TRANSPORT ATP-BINDING PROTEIN APPD"/>
    <property type="match status" value="1"/>
</dbReference>
<dbReference type="EMBL" id="CP001843">
    <property type="protein sequence ID" value="AEF86856.1"/>
    <property type="molecule type" value="Genomic_DNA"/>
</dbReference>
<dbReference type="PROSITE" id="PS50893">
    <property type="entry name" value="ABC_TRANSPORTER_2"/>
    <property type="match status" value="1"/>
</dbReference>
<dbReference type="Proteomes" id="UP000009223">
    <property type="component" value="Chromosome"/>
</dbReference>
<dbReference type="InterPro" id="IPR027417">
    <property type="entry name" value="P-loop_NTPase"/>
</dbReference>
<gene>
    <name evidence="9" type="ordered locus">TREPR_3663</name>
</gene>
<dbReference type="InterPro" id="IPR003439">
    <property type="entry name" value="ABC_transporter-like_ATP-bd"/>
</dbReference>
<dbReference type="AlphaFoldDB" id="F5YQG1"/>
<keyword evidence="10" id="KW-1185">Reference proteome</keyword>
<evidence type="ECO:0000256" key="5">
    <source>
        <dbReference type="ARBA" id="ARBA00022741"/>
    </source>
</evidence>
<dbReference type="Pfam" id="PF08352">
    <property type="entry name" value="oligo_HPY"/>
    <property type="match status" value="1"/>
</dbReference>
<comment type="similarity">
    <text evidence="2">Belongs to the ABC transporter superfamily.</text>
</comment>
<dbReference type="SUPFAM" id="SSF52540">
    <property type="entry name" value="P-loop containing nucleoside triphosphate hydrolases"/>
    <property type="match status" value="1"/>
</dbReference>
<dbReference type="PROSITE" id="PS00211">
    <property type="entry name" value="ABC_TRANSPORTER_1"/>
    <property type="match status" value="1"/>
</dbReference>
<evidence type="ECO:0000256" key="2">
    <source>
        <dbReference type="ARBA" id="ARBA00005417"/>
    </source>
</evidence>
<protein>
    <submittedName>
        <fullName evidence="9">Oligopeptide transport ATP-binding protein OppD</fullName>
    </submittedName>
</protein>
<dbReference type="FunFam" id="3.40.50.300:FF:000016">
    <property type="entry name" value="Oligopeptide ABC transporter ATP-binding component"/>
    <property type="match status" value="1"/>
</dbReference>
<dbReference type="NCBIfam" id="TIGR01727">
    <property type="entry name" value="oligo_HPY"/>
    <property type="match status" value="1"/>
</dbReference>
<feature type="domain" description="ABC transporter" evidence="8">
    <location>
        <begin position="9"/>
        <end position="275"/>
    </location>
</feature>
<accession>F5YQG1</accession>
<evidence type="ECO:0000256" key="1">
    <source>
        <dbReference type="ARBA" id="ARBA00004417"/>
    </source>
</evidence>
<evidence type="ECO:0000313" key="10">
    <source>
        <dbReference type="Proteomes" id="UP000009223"/>
    </source>
</evidence>
<dbReference type="GO" id="GO:0005524">
    <property type="term" value="F:ATP binding"/>
    <property type="evidence" value="ECO:0007669"/>
    <property type="project" value="UniProtKB-KW"/>
</dbReference>
<dbReference type="HOGENOM" id="CLU_000604_1_23_12"/>
<reference evidence="9 10" key="2">
    <citation type="journal article" date="2011" name="ISME J.">
        <title>RNA-seq reveals cooperative metabolic interactions between two termite-gut spirochete species in co-culture.</title>
        <authorList>
            <person name="Rosenthal A.Z."/>
            <person name="Matson E.G."/>
            <person name="Eldar A."/>
            <person name="Leadbetter J.R."/>
        </authorList>
    </citation>
    <scope>NUCLEOTIDE SEQUENCE [LARGE SCALE GENOMIC DNA]</scope>
    <source>
        <strain evidence="10">ATCC BAA-887 / DSM 12427 / ZAS-2</strain>
    </source>
</reference>
<dbReference type="CDD" id="cd03257">
    <property type="entry name" value="ABC_NikE_OppD_transporters"/>
    <property type="match status" value="1"/>
</dbReference>
<evidence type="ECO:0000313" key="9">
    <source>
        <dbReference type="EMBL" id="AEF86856.1"/>
    </source>
</evidence>
<keyword evidence="6 9" id="KW-0067">ATP-binding</keyword>
<evidence type="ECO:0000259" key="8">
    <source>
        <dbReference type="PROSITE" id="PS50893"/>
    </source>
</evidence>
<keyword evidence="4" id="KW-1003">Cell membrane</keyword>
<dbReference type="GO" id="GO:0005886">
    <property type="term" value="C:plasma membrane"/>
    <property type="evidence" value="ECO:0007669"/>
    <property type="project" value="UniProtKB-SubCell"/>
</dbReference>
<proteinExistence type="inferred from homology"/>
<dbReference type="STRING" id="545694.TREPR_3663"/>
<dbReference type="GO" id="GO:0016887">
    <property type="term" value="F:ATP hydrolysis activity"/>
    <property type="evidence" value="ECO:0007669"/>
    <property type="project" value="InterPro"/>
</dbReference>
<dbReference type="PANTHER" id="PTHR43297:SF2">
    <property type="entry name" value="DIPEPTIDE TRANSPORT ATP-BINDING PROTEIN DPPD"/>
    <property type="match status" value="1"/>
</dbReference>
<name>F5YQG1_TREPZ</name>
<dbReference type="InterPro" id="IPR013563">
    <property type="entry name" value="Oligopep_ABC_C"/>
</dbReference>
<keyword evidence="5" id="KW-0547">Nucleotide-binding</keyword>
<dbReference type="KEGG" id="tpi:TREPR_3663"/>
<evidence type="ECO:0000256" key="6">
    <source>
        <dbReference type="ARBA" id="ARBA00022840"/>
    </source>
</evidence>
<dbReference type="eggNOG" id="COG0444">
    <property type="taxonomic scope" value="Bacteria"/>
</dbReference>
<dbReference type="SMART" id="SM00382">
    <property type="entry name" value="AAA"/>
    <property type="match status" value="1"/>
</dbReference>
<evidence type="ECO:0000256" key="7">
    <source>
        <dbReference type="ARBA" id="ARBA00023136"/>
    </source>
</evidence>
<reference evidence="10" key="1">
    <citation type="submission" date="2009-12" db="EMBL/GenBank/DDBJ databases">
        <title>Complete sequence of Treponema primitia strain ZAS-2.</title>
        <authorList>
            <person name="Tetu S.G."/>
            <person name="Matson E."/>
            <person name="Ren Q."/>
            <person name="Seshadri R."/>
            <person name="Elbourne L."/>
            <person name="Hassan K.A."/>
            <person name="Durkin A."/>
            <person name="Radune D."/>
            <person name="Mohamoud Y."/>
            <person name="Shay R."/>
            <person name="Jin S."/>
            <person name="Zhang X."/>
            <person name="Lucey K."/>
            <person name="Ballor N.R."/>
            <person name="Ottesen E."/>
            <person name="Rosenthal R."/>
            <person name="Allen A."/>
            <person name="Leadbetter J.R."/>
            <person name="Paulsen I.T."/>
        </authorList>
    </citation>
    <scope>NUCLEOTIDE SEQUENCE [LARGE SCALE GENOMIC DNA]</scope>
    <source>
        <strain evidence="10">ATCC BAA-887 / DSM 12427 / ZAS-2</strain>
    </source>
</reference>
<dbReference type="InterPro" id="IPR003593">
    <property type="entry name" value="AAA+_ATPase"/>
</dbReference>
<dbReference type="Pfam" id="PF00005">
    <property type="entry name" value="ABC_tran"/>
    <property type="match status" value="1"/>
</dbReference>
<dbReference type="InterPro" id="IPR050388">
    <property type="entry name" value="ABC_Ni/Peptide_Import"/>
</dbReference>
<evidence type="ECO:0000256" key="4">
    <source>
        <dbReference type="ARBA" id="ARBA00022475"/>
    </source>
</evidence>
<dbReference type="OrthoDB" id="337094at2"/>
<dbReference type="InterPro" id="IPR017871">
    <property type="entry name" value="ABC_transporter-like_CS"/>
</dbReference>
<dbReference type="GO" id="GO:0015833">
    <property type="term" value="P:peptide transport"/>
    <property type="evidence" value="ECO:0007669"/>
    <property type="project" value="InterPro"/>
</dbReference>
<keyword evidence="7" id="KW-0472">Membrane</keyword>
<keyword evidence="3" id="KW-0813">Transport</keyword>
<sequence length="370" mass="40448">MAEDTLLDVRDLQVSFFTPVGEVKAVGGISYALKYGEVMGIVGESGSGKSVEAYSIMGILDSPGKVVGGSIRFEGEDLLGHSAKEMEKIRGNRMSMIFQNPMESLNPVYTIGNQLIDVLRIHSADTAILNDGENAGAKETPKISVQAARDRAIEMLRLVGITHPEQRMGQYPYELSGGMRQRVMIAMALLCEPQLLIADEPTTALDVTIQAQILELMKDIKEKTRMAVIFITHNLAVIAEICDTVLVMYGGHIAEQGTVEDIFYAPAHPYTRGLLRSMPRIDAEEATRLIPIEGTPINMLDPNPGCPFAPRCESCMRICIQQLPPETILPAVSGGLVDSSPGSPPLREHRVACWLPVQAQSRQEQKEPKP</sequence>